<dbReference type="KEGG" id="ess:ATZ33_14990"/>
<evidence type="ECO:0000313" key="5">
    <source>
        <dbReference type="EMBL" id="OJG93439.1"/>
    </source>
</evidence>
<dbReference type="Proteomes" id="UP000065511">
    <property type="component" value="Chromosome"/>
</dbReference>
<dbReference type="Proteomes" id="UP000183039">
    <property type="component" value="Unassembled WGS sequence"/>
</dbReference>
<organism evidence="5 7">
    <name type="scientific">Enterococcus silesiacus</name>
    <dbReference type="NCBI Taxonomy" id="332949"/>
    <lineage>
        <taxon>Bacteria</taxon>
        <taxon>Bacillati</taxon>
        <taxon>Bacillota</taxon>
        <taxon>Bacilli</taxon>
        <taxon>Lactobacillales</taxon>
        <taxon>Enterococcaceae</taxon>
        <taxon>Enterococcus</taxon>
    </lineage>
</organism>
<protein>
    <submittedName>
        <fullName evidence="5">Beta-lactamase</fullName>
    </submittedName>
</protein>
<keyword evidence="2" id="KW-0472">Membrane</keyword>
<gene>
    <name evidence="4" type="ORF">ATZ33_14990</name>
    <name evidence="5" type="ORF">RV15_GL000041</name>
</gene>
<dbReference type="EMBL" id="JXLC01000001">
    <property type="protein sequence ID" value="OJG93439.1"/>
    <property type="molecule type" value="Genomic_DNA"/>
</dbReference>
<dbReference type="RefSeq" id="WP_071876050.1">
    <property type="nucleotide sequence ID" value="NZ_JXLC01000001.1"/>
</dbReference>
<reference evidence="4 6" key="2">
    <citation type="submission" date="2015-12" db="EMBL/GenBank/DDBJ databases">
        <authorList>
            <person name="Lauer A."/>
            <person name="Humrighouse B."/>
            <person name="Loparev V."/>
            <person name="Shewmaker P.L."/>
            <person name="Whitney A.M."/>
            <person name="McLaughlin R.W."/>
        </authorList>
    </citation>
    <scope>NUCLEOTIDE SEQUENCE [LARGE SCALE GENOMIC DNA]</scope>
    <source>
        <strain evidence="4 6">LMG 23085</strain>
    </source>
</reference>
<evidence type="ECO:0000259" key="3">
    <source>
        <dbReference type="Pfam" id="PF00144"/>
    </source>
</evidence>
<evidence type="ECO:0000256" key="1">
    <source>
        <dbReference type="ARBA" id="ARBA00004370"/>
    </source>
</evidence>
<evidence type="ECO:0000313" key="6">
    <source>
        <dbReference type="Proteomes" id="UP000065511"/>
    </source>
</evidence>
<dbReference type="InterPro" id="IPR012338">
    <property type="entry name" value="Beta-lactam/transpept-like"/>
</dbReference>
<dbReference type="PANTHER" id="PTHR46825:SF11">
    <property type="entry name" value="PENICILLIN-BINDING PROTEIN 4"/>
    <property type="match status" value="1"/>
</dbReference>
<dbReference type="PANTHER" id="PTHR46825">
    <property type="entry name" value="D-ALANYL-D-ALANINE-CARBOXYPEPTIDASE/ENDOPEPTIDASE AMPH"/>
    <property type="match status" value="1"/>
</dbReference>
<evidence type="ECO:0000313" key="4">
    <source>
        <dbReference type="EMBL" id="ALS02633.1"/>
    </source>
</evidence>
<dbReference type="InterPro" id="IPR050491">
    <property type="entry name" value="AmpC-like"/>
</dbReference>
<evidence type="ECO:0000256" key="2">
    <source>
        <dbReference type="ARBA" id="ARBA00023136"/>
    </source>
</evidence>
<accession>A0A0S3KF10</accession>
<name>A0A0S3KF10_9ENTE</name>
<keyword evidence="6" id="KW-1185">Reference proteome</keyword>
<dbReference type="AlphaFoldDB" id="A0A0S3KF10"/>
<dbReference type="Pfam" id="PF00144">
    <property type="entry name" value="Beta-lactamase"/>
    <property type="match status" value="1"/>
</dbReference>
<dbReference type="GO" id="GO:0016020">
    <property type="term" value="C:membrane"/>
    <property type="evidence" value="ECO:0007669"/>
    <property type="project" value="UniProtKB-SubCell"/>
</dbReference>
<dbReference type="Gene3D" id="3.40.710.10">
    <property type="entry name" value="DD-peptidase/beta-lactamase superfamily"/>
    <property type="match status" value="1"/>
</dbReference>
<dbReference type="OrthoDB" id="9803467at2"/>
<evidence type="ECO:0000313" key="7">
    <source>
        <dbReference type="Proteomes" id="UP000183039"/>
    </source>
</evidence>
<sequence>MDFKTKLNNYVRSYEQQGYLQGSLLIADKSGILLEQSFGLASIEFNVANTSETKYQIGSLTKAFTSMAVLILQHHGLLSIDDTINTYLSDFPNGEKITIYHCMTCTSGIPDFASFGDFWETTMRLSWTLDDMLDLFKELPLEFEPGSQFAYSNSGYLVLTKIIEVITGQTYAQFLEEAIFTPLNMTNTGCMNETDIVLNLASSYSYWEKEINTPQTNHFFPLGAYGLYSTTKDLYLWDQAIRHYQLVPEHLTKLMFTVNKSSYACGWDIATLNAHRYRQHFGNISGFVNSIKQFEEEDLTVILLSNLDVIPVTTITKEIARLKFDSTFSPTTHPLQLMSPVPLEKFVGRYKAANTTSLEIVSQRKSLFLIVPKLYEINYKFKLRLVQANNETIIFTTEKINESITFVYQNQYDFEKILYTDCQGITTTLTKRSETDYPC</sequence>
<proteinExistence type="predicted"/>
<dbReference type="SUPFAM" id="SSF56601">
    <property type="entry name" value="beta-lactamase/transpeptidase-like"/>
    <property type="match status" value="1"/>
</dbReference>
<reference evidence="5 7" key="1">
    <citation type="submission" date="2014-12" db="EMBL/GenBank/DDBJ databases">
        <title>Draft genome sequences of 29 type strains of Enterococci.</title>
        <authorList>
            <person name="Zhong Z."/>
            <person name="Sun Z."/>
            <person name="Liu W."/>
            <person name="Zhang W."/>
            <person name="Zhang H."/>
        </authorList>
    </citation>
    <scope>NUCLEOTIDE SEQUENCE [LARGE SCALE GENOMIC DNA]</scope>
    <source>
        <strain evidence="5 7">DSM 22801</strain>
    </source>
</reference>
<comment type="subcellular location">
    <subcellularLocation>
        <location evidence="1">Membrane</location>
    </subcellularLocation>
</comment>
<dbReference type="InterPro" id="IPR001466">
    <property type="entry name" value="Beta-lactam-related"/>
</dbReference>
<dbReference type="EMBL" id="CP013614">
    <property type="protein sequence ID" value="ALS02633.1"/>
    <property type="molecule type" value="Genomic_DNA"/>
</dbReference>
<feature type="domain" description="Beta-lactamase-related" evidence="3">
    <location>
        <begin position="12"/>
        <end position="309"/>
    </location>
</feature>